<keyword evidence="5 10" id="KW-1133">Transmembrane helix</keyword>
<dbReference type="SMART" id="SM00112">
    <property type="entry name" value="CA"/>
    <property type="match status" value="6"/>
</dbReference>
<evidence type="ECO:0000259" key="12">
    <source>
        <dbReference type="PROSITE" id="PS50268"/>
    </source>
</evidence>
<evidence type="ECO:0000256" key="1">
    <source>
        <dbReference type="ARBA" id="ARBA00004167"/>
    </source>
</evidence>
<dbReference type="InterPro" id="IPR050174">
    <property type="entry name" value="Protocadherin/Cadherin-CA"/>
</dbReference>
<feature type="chain" id="PRO_5012402215" description="Cadherin domain-containing protein" evidence="11">
    <location>
        <begin position="25"/>
        <end position="1094"/>
    </location>
</feature>
<feature type="compositionally biased region" description="Basic and acidic residues" evidence="9">
    <location>
        <begin position="1046"/>
        <end position="1067"/>
    </location>
</feature>
<dbReference type="InterPro" id="IPR002126">
    <property type="entry name" value="Cadherin-like_dom"/>
</dbReference>
<feature type="domain" description="Cadherin" evidence="12">
    <location>
        <begin position="472"/>
        <end position="572"/>
    </location>
</feature>
<evidence type="ECO:0000313" key="13">
    <source>
        <dbReference type="EMBL" id="PAA89827.1"/>
    </source>
</evidence>
<comment type="caution">
    <text evidence="13">The sequence shown here is derived from an EMBL/GenBank/DDBJ whole genome shotgun (WGS) entry which is preliminary data.</text>
</comment>
<comment type="subcellular location">
    <subcellularLocation>
        <location evidence="1">Membrane</location>
        <topology evidence="1">Single-pass membrane protein</topology>
    </subcellularLocation>
</comment>
<keyword evidence="2 10" id="KW-0812">Transmembrane</keyword>
<keyword evidence="6 10" id="KW-0472">Membrane</keyword>
<dbReference type="PANTHER" id="PTHR24028">
    <property type="entry name" value="CADHERIN-87A"/>
    <property type="match status" value="1"/>
</dbReference>
<feature type="region of interest" description="Disordered" evidence="9">
    <location>
        <begin position="1046"/>
        <end position="1094"/>
    </location>
</feature>
<dbReference type="PROSITE" id="PS00232">
    <property type="entry name" value="CADHERIN_1"/>
    <property type="match status" value="2"/>
</dbReference>
<keyword evidence="11" id="KW-0732">Signal</keyword>
<sequence length="1094" mass="120271">MKGLRMLRLVGAFIFAASLRFAVASETRLPDNINFNSKVASLTALSRDFPPPPAGDPSGYYRASLRPYQTQLEGFFVVDRLGTISANRDIDRDEICSKLDCCGSLECRMEFIASVTVRPADSARTLTFQLVLIDENDEAPSFPNSGPIDIREDAVVGSDNVKLPAAVDKDSPAFSVKAYNLTDPTGTFAVVLKSGVPHIKLLRPLDRETEPQYQVTLRATDGEHEGSVVITVRVGDVNDNPPIFDQGTFVKSEFPENRRVNNDPISPLTASDKDAGRNAKVIYRIAAVDPPTLNSFFDVRIENGFWGLFLNQSLDYEVPQQRTAKVFIEARDQGSPPQSSTCTVSISVTDINDNEPVIKELANYQLDEHRPPEVLVKAIQVTDADAVSIGKVQCMLESNPKFKLERNTISSPTDIVEQATYNMYSTTTFDYEVAQEEKVDIKCLDNASPVRTTRQSFIIPIRETNDDPPKFISKSYFKQVDEDLSVNRQALKVSATDRDKGFYGEIEYLLDEIGQRNFTVDSEGSIKVKVPLDRETAKNLRFNVIARDRGNLSDTATVVIELLDVNDNDPYYTGPLTASVQENSPPGTPVAQVSFADPDLGENGTVDFDLSSSEEHRPVNEYFSLHRNGTLTVRKPIDRETWSSMPVALTAWDMGLRRRSSTAVLTVNIGDVNDCPPTVVKPRPGALLGIGNVFYTNVPRKTLLITVEAEDKDAGENRTVDYRLLASNASSLFDIDRQSGEIHSVWRPEEAPPMPGLYYLTVQVTDRGSRVRLSSETTFYVRLTAPPEAQFASAGISGLIILILIIAGTVVIAVGLIVAICYVRGRADSPDDLGAGVAEAGASDLAEARLKMRANAEDFHGYHRESPVPPYDARLLHQQQHQCQHQLQHLLQHQHQPPHGSLKRHQQDYYAWSRPGSPLTMMSLQQQQQQQHGDDIKQHLYRPYPEMSQHHRSDYLAMEHVTLTCGRGGIGGHNTFMRGPAVQTPMKMTCQTSPRIHMQTSSSLGGGASSGGGGGGSEVTAITTTGGSSIAGGGAGATLCLHERRHSEEDASVDDSGRGGSMEDLRQQKQQQQQQQHAVFKPKPAESAVGGTMI</sequence>
<feature type="domain" description="Cadherin" evidence="12">
    <location>
        <begin position="21"/>
        <end position="142"/>
    </location>
</feature>
<feature type="domain" description="Cadherin" evidence="12">
    <location>
        <begin position="142"/>
        <end position="244"/>
    </location>
</feature>
<gene>
    <name evidence="13" type="ORF">BOX15_Mlig025678g3</name>
</gene>
<evidence type="ECO:0000256" key="8">
    <source>
        <dbReference type="PROSITE-ProRule" id="PRU00043"/>
    </source>
</evidence>
<feature type="domain" description="Cadherin" evidence="12">
    <location>
        <begin position="358"/>
        <end position="471"/>
    </location>
</feature>
<dbReference type="AlphaFoldDB" id="A0A267GWX7"/>
<evidence type="ECO:0000313" key="14">
    <source>
        <dbReference type="Proteomes" id="UP000215902"/>
    </source>
</evidence>
<evidence type="ECO:0000256" key="7">
    <source>
        <dbReference type="ARBA" id="ARBA00023180"/>
    </source>
</evidence>
<dbReference type="PROSITE" id="PS50268">
    <property type="entry name" value="CADHERIN_2"/>
    <property type="match status" value="7"/>
</dbReference>
<evidence type="ECO:0000256" key="11">
    <source>
        <dbReference type="SAM" id="SignalP"/>
    </source>
</evidence>
<dbReference type="GO" id="GO:0005509">
    <property type="term" value="F:calcium ion binding"/>
    <property type="evidence" value="ECO:0007669"/>
    <property type="project" value="UniProtKB-UniRule"/>
</dbReference>
<name>A0A267GWX7_9PLAT</name>
<dbReference type="GO" id="GO:0007156">
    <property type="term" value="P:homophilic cell adhesion via plasma membrane adhesion molecules"/>
    <property type="evidence" value="ECO:0007669"/>
    <property type="project" value="InterPro"/>
</dbReference>
<evidence type="ECO:0000256" key="6">
    <source>
        <dbReference type="ARBA" id="ARBA00023136"/>
    </source>
</evidence>
<dbReference type="CDD" id="cd11304">
    <property type="entry name" value="Cadherin_repeat"/>
    <property type="match status" value="6"/>
</dbReference>
<keyword evidence="4 8" id="KW-0106">Calcium</keyword>
<evidence type="ECO:0000256" key="10">
    <source>
        <dbReference type="SAM" id="Phobius"/>
    </source>
</evidence>
<dbReference type="Gene3D" id="2.60.40.60">
    <property type="entry name" value="Cadherins"/>
    <property type="match status" value="6"/>
</dbReference>
<organism evidence="13 14">
    <name type="scientific">Macrostomum lignano</name>
    <dbReference type="NCBI Taxonomy" id="282301"/>
    <lineage>
        <taxon>Eukaryota</taxon>
        <taxon>Metazoa</taxon>
        <taxon>Spiralia</taxon>
        <taxon>Lophotrochozoa</taxon>
        <taxon>Platyhelminthes</taxon>
        <taxon>Rhabditophora</taxon>
        <taxon>Macrostomorpha</taxon>
        <taxon>Macrostomida</taxon>
        <taxon>Macrostomidae</taxon>
        <taxon>Macrostomum</taxon>
    </lineage>
</organism>
<dbReference type="Proteomes" id="UP000215902">
    <property type="component" value="Unassembled WGS sequence"/>
</dbReference>
<feature type="transmembrane region" description="Helical" evidence="10">
    <location>
        <begin position="799"/>
        <end position="823"/>
    </location>
</feature>
<feature type="domain" description="Cadherin" evidence="12">
    <location>
        <begin position="697"/>
        <end position="791"/>
    </location>
</feature>
<keyword evidence="3" id="KW-0677">Repeat</keyword>
<feature type="compositionally biased region" description="Gly residues" evidence="9">
    <location>
        <begin position="1004"/>
        <end position="1017"/>
    </location>
</feature>
<dbReference type="FunFam" id="2.60.40.60:FF:000015">
    <property type="entry name" value="FAT atypical cadherin 1"/>
    <property type="match status" value="1"/>
</dbReference>
<dbReference type="PANTHER" id="PTHR24028:SF146">
    <property type="entry name" value="CADHERIN 96CB, ISOFORM D-RELATED"/>
    <property type="match status" value="1"/>
</dbReference>
<reference evidence="13 14" key="1">
    <citation type="submission" date="2017-06" db="EMBL/GenBank/DDBJ databases">
        <title>A platform for efficient transgenesis in Macrostomum lignano, a flatworm model organism for stem cell research.</title>
        <authorList>
            <person name="Berezikov E."/>
        </authorList>
    </citation>
    <scope>NUCLEOTIDE SEQUENCE [LARGE SCALE GENOMIC DNA]</scope>
    <source>
        <strain evidence="13">DV1</strain>
        <tissue evidence="13">Whole organism</tissue>
    </source>
</reference>
<dbReference type="SUPFAM" id="SSF49313">
    <property type="entry name" value="Cadherin-like"/>
    <property type="match status" value="6"/>
</dbReference>
<dbReference type="STRING" id="282301.A0A267GWX7"/>
<evidence type="ECO:0000256" key="5">
    <source>
        <dbReference type="ARBA" id="ARBA00022989"/>
    </source>
</evidence>
<keyword evidence="14" id="KW-1185">Reference proteome</keyword>
<dbReference type="FunFam" id="2.60.40.60:FF:000104">
    <property type="entry name" value="cadherin-23 isoform X1"/>
    <property type="match status" value="1"/>
</dbReference>
<evidence type="ECO:0000256" key="9">
    <source>
        <dbReference type="SAM" id="MobiDB-lite"/>
    </source>
</evidence>
<feature type="domain" description="Cadherin" evidence="12">
    <location>
        <begin position="572"/>
        <end position="679"/>
    </location>
</feature>
<feature type="signal peptide" evidence="11">
    <location>
        <begin position="1"/>
        <end position="24"/>
    </location>
</feature>
<feature type="domain" description="Cadherin" evidence="12">
    <location>
        <begin position="246"/>
        <end position="358"/>
    </location>
</feature>
<dbReference type="InterPro" id="IPR015919">
    <property type="entry name" value="Cadherin-like_sf"/>
</dbReference>
<accession>A0A267GWX7</accession>
<dbReference type="InterPro" id="IPR020894">
    <property type="entry name" value="Cadherin_CS"/>
</dbReference>
<dbReference type="PRINTS" id="PR00205">
    <property type="entry name" value="CADHERIN"/>
</dbReference>
<dbReference type="OrthoDB" id="6252479at2759"/>
<feature type="region of interest" description="Disordered" evidence="9">
    <location>
        <begin position="999"/>
        <end position="1028"/>
    </location>
</feature>
<proteinExistence type="predicted"/>
<evidence type="ECO:0000256" key="4">
    <source>
        <dbReference type="ARBA" id="ARBA00022837"/>
    </source>
</evidence>
<keyword evidence="7" id="KW-0325">Glycoprotein</keyword>
<dbReference type="GO" id="GO:0005886">
    <property type="term" value="C:plasma membrane"/>
    <property type="evidence" value="ECO:0007669"/>
    <property type="project" value="InterPro"/>
</dbReference>
<evidence type="ECO:0000256" key="3">
    <source>
        <dbReference type="ARBA" id="ARBA00022737"/>
    </source>
</evidence>
<evidence type="ECO:0000256" key="2">
    <source>
        <dbReference type="ARBA" id="ARBA00022692"/>
    </source>
</evidence>
<protein>
    <recommendedName>
        <fullName evidence="12">Cadherin domain-containing protein</fullName>
    </recommendedName>
</protein>
<dbReference type="Pfam" id="PF00028">
    <property type="entry name" value="Cadherin"/>
    <property type="match status" value="5"/>
</dbReference>
<dbReference type="EMBL" id="NIVC01000137">
    <property type="protein sequence ID" value="PAA89827.1"/>
    <property type="molecule type" value="Genomic_DNA"/>
</dbReference>
<dbReference type="FunFam" id="2.60.40.60:FF:000092">
    <property type="entry name" value="Protocadherin 8"/>
    <property type="match status" value="1"/>
</dbReference>